<organism evidence="7 8">
    <name type="scientific">Streptomyces castrisilvae</name>
    <dbReference type="NCBI Taxonomy" id="3033811"/>
    <lineage>
        <taxon>Bacteria</taxon>
        <taxon>Bacillati</taxon>
        <taxon>Actinomycetota</taxon>
        <taxon>Actinomycetes</taxon>
        <taxon>Kitasatosporales</taxon>
        <taxon>Streptomycetaceae</taxon>
        <taxon>Streptomyces</taxon>
    </lineage>
</organism>
<protein>
    <submittedName>
        <fullName evidence="7">Aliphatic sulfonate ABC transporter substrate-binding protein</fullName>
    </submittedName>
</protein>
<comment type="similarity">
    <text evidence="2">Belongs to the bacterial solute-binding protein SsuA/TauA family.</text>
</comment>
<gene>
    <name evidence="7" type="ORF">P8A18_31115</name>
</gene>
<dbReference type="Gene3D" id="3.40.190.10">
    <property type="entry name" value="Periplasmic binding protein-like II"/>
    <property type="match status" value="2"/>
</dbReference>
<feature type="domain" description="SsuA/THI5-like" evidence="6">
    <location>
        <begin position="54"/>
        <end position="260"/>
    </location>
</feature>
<evidence type="ECO:0000313" key="8">
    <source>
        <dbReference type="Proteomes" id="UP001239522"/>
    </source>
</evidence>
<comment type="subcellular location">
    <subcellularLocation>
        <location evidence="1">Periplasm</location>
    </subcellularLocation>
</comment>
<accession>A0ABY9HU54</accession>
<dbReference type="NCBIfam" id="TIGR01728">
    <property type="entry name" value="SsuA_fam"/>
    <property type="match status" value="1"/>
</dbReference>
<keyword evidence="8" id="KW-1185">Reference proteome</keyword>
<evidence type="ECO:0000256" key="1">
    <source>
        <dbReference type="ARBA" id="ARBA00004418"/>
    </source>
</evidence>
<evidence type="ECO:0000256" key="2">
    <source>
        <dbReference type="ARBA" id="ARBA00010742"/>
    </source>
</evidence>
<dbReference type="RefSeq" id="WP_306059980.1">
    <property type="nucleotide sequence ID" value="NZ_CP120997.1"/>
</dbReference>
<evidence type="ECO:0000313" key="7">
    <source>
        <dbReference type="EMBL" id="WLQ37619.1"/>
    </source>
</evidence>
<keyword evidence="3" id="KW-0813">Transport</keyword>
<evidence type="ECO:0000256" key="3">
    <source>
        <dbReference type="ARBA" id="ARBA00022448"/>
    </source>
</evidence>
<dbReference type="InterPro" id="IPR015168">
    <property type="entry name" value="SsuA/THI5"/>
</dbReference>
<dbReference type="PANTHER" id="PTHR30024">
    <property type="entry name" value="ALIPHATIC SULFONATES-BINDING PROTEIN-RELATED"/>
    <property type="match status" value="1"/>
</dbReference>
<dbReference type="EMBL" id="CP120997">
    <property type="protein sequence ID" value="WLQ37619.1"/>
    <property type="molecule type" value="Genomic_DNA"/>
</dbReference>
<feature type="chain" id="PRO_5047038287" evidence="5">
    <location>
        <begin position="25"/>
        <end position="341"/>
    </location>
</feature>
<dbReference type="SUPFAM" id="SSF53850">
    <property type="entry name" value="Periplasmic binding protein-like II"/>
    <property type="match status" value="1"/>
</dbReference>
<dbReference type="Proteomes" id="UP001239522">
    <property type="component" value="Chromosome"/>
</dbReference>
<dbReference type="PROSITE" id="PS51257">
    <property type="entry name" value="PROKAR_LIPOPROTEIN"/>
    <property type="match status" value="1"/>
</dbReference>
<feature type="signal peptide" evidence="5">
    <location>
        <begin position="1"/>
        <end position="24"/>
    </location>
</feature>
<proteinExistence type="inferred from homology"/>
<evidence type="ECO:0000259" key="6">
    <source>
        <dbReference type="Pfam" id="PF09084"/>
    </source>
</evidence>
<dbReference type="InterPro" id="IPR010067">
    <property type="entry name" value="ABC_SsuA_sub-bd"/>
</dbReference>
<keyword evidence="4 5" id="KW-0732">Signal</keyword>
<sequence length="341" mass="35753">MKPIRTVRRRAAGLLLALALVSTAAGCGDDSSDSADGAKKVSFGYIADYSGSVALAVAQKQGLWKKAGIDPQLKVFTNGPLQVQALGTGNLDFGYLGPGALWLPASGKASIVSVNMLGLADRVIARPGSGIEKPADLKGKKVAVAEGTSGDMILNLALSKAGLKADDITKVAMDASTVVTAFSSGQVDAAATWYPLIDTMKKKVPDLKEISRTEDYYPELTFPNVFVTQPKLASGDPGLVKKVTGVLKSAGDWIAAHPEESETVTADFLKLPAGALKGSTKYVRILPSAELTKLTQDGTVDGWFDELAANFNRMGKLPDPGKAKDYYLGDLYAAAGKADRS</sequence>
<name>A0ABY9HU54_9ACTN</name>
<dbReference type="PANTHER" id="PTHR30024:SF47">
    <property type="entry name" value="TAURINE-BINDING PERIPLASMIC PROTEIN"/>
    <property type="match status" value="1"/>
</dbReference>
<reference evidence="7 8" key="1">
    <citation type="submission" date="2023-03" db="EMBL/GenBank/DDBJ databases">
        <title>Isolation and description of six Streptomyces strains from soil environments, able to metabolize different microbial glucans.</title>
        <authorList>
            <person name="Widen T."/>
            <person name="Larsbrink J."/>
        </authorList>
    </citation>
    <scope>NUCLEOTIDE SEQUENCE [LARGE SCALE GENOMIC DNA]</scope>
    <source>
        <strain evidence="7 8">Mut1</strain>
    </source>
</reference>
<dbReference type="Pfam" id="PF09084">
    <property type="entry name" value="NMT1"/>
    <property type="match status" value="1"/>
</dbReference>
<evidence type="ECO:0000256" key="5">
    <source>
        <dbReference type="SAM" id="SignalP"/>
    </source>
</evidence>
<evidence type="ECO:0000256" key="4">
    <source>
        <dbReference type="ARBA" id="ARBA00022729"/>
    </source>
</evidence>